<evidence type="ECO:0000313" key="2">
    <source>
        <dbReference type="EMBL" id="KAK1452624.1"/>
    </source>
</evidence>
<organism evidence="2 3">
    <name type="scientific">Colletotrichum cuscutae</name>
    <dbReference type="NCBI Taxonomy" id="1209917"/>
    <lineage>
        <taxon>Eukaryota</taxon>
        <taxon>Fungi</taxon>
        <taxon>Dikarya</taxon>
        <taxon>Ascomycota</taxon>
        <taxon>Pezizomycotina</taxon>
        <taxon>Sordariomycetes</taxon>
        <taxon>Hypocreomycetidae</taxon>
        <taxon>Glomerellales</taxon>
        <taxon>Glomerellaceae</taxon>
        <taxon>Colletotrichum</taxon>
        <taxon>Colletotrichum acutatum species complex</taxon>
    </lineage>
</organism>
<dbReference type="AlphaFoldDB" id="A0AAI9XLS2"/>
<proteinExistence type="predicted"/>
<accession>A0AAI9XLS2</accession>
<gene>
    <name evidence="2" type="ORF">CCUS01_10855</name>
</gene>
<reference evidence="2" key="1">
    <citation type="submission" date="2016-11" db="EMBL/GenBank/DDBJ databases">
        <title>The genome sequence of Colletotrichum cuscutae.</title>
        <authorList>
            <person name="Baroncelli R."/>
        </authorList>
    </citation>
    <scope>NUCLEOTIDE SEQUENCE</scope>
    <source>
        <strain evidence="2">IMI 304802</strain>
    </source>
</reference>
<keyword evidence="1" id="KW-0812">Transmembrane</keyword>
<keyword evidence="1" id="KW-1133">Transmembrane helix</keyword>
<keyword evidence="3" id="KW-1185">Reference proteome</keyword>
<dbReference type="Proteomes" id="UP001239213">
    <property type="component" value="Unassembled WGS sequence"/>
</dbReference>
<name>A0AAI9XLS2_9PEZI</name>
<protein>
    <submittedName>
        <fullName evidence="2">Uncharacterized protein</fullName>
    </submittedName>
</protein>
<dbReference type="EMBL" id="MPDP01000296">
    <property type="protein sequence ID" value="KAK1452624.1"/>
    <property type="molecule type" value="Genomic_DNA"/>
</dbReference>
<feature type="transmembrane region" description="Helical" evidence="1">
    <location>
        <begin position="6"/>
        <end position="26"/>
    </location>
</feature>
<keyword evidence="1" id="KW-0472">Membrane</keyword>
<evidence type="ECO:0000256" key="1">
    <source>
        <dbReference type="SAM" id="Phobius"/>
    </source>
</evidence>
<evidence type="ECO:0000313" key="3">
    <source>
        <dbReference type="Proteomes" id="UP001239213"/>
    </source>
</evidence>
<comment type="caution">
    <text evidence="2">The sequence shown here is derived from an EMBL/GenBank/DDBJ whole genome shotgun (WGS) entry which is preliminary data.</text>
</comment>
<sequence length="66" mass="7519">MSFYSLLVWVSFFLLGLLEFGVIMVFRYRMGGDGIWTASHPTGLVAPQTTLHWENKTGHLQTRICS</sequence>